<organism evidence="3 4">
    <name type="scientific">Virgibacillus litoralis</name>
    <dbReference type="NCBI Taxonomy" id="578221"/>
    <lineage>
        <taxon>Bacteria</taxon>
        <taxon>Bacillati</taxon>
        <taxon>Bacillota</taxon>
        <taxon>Bacilli</taxon>
        <taxon>Bacillales</taxon>
        <taxon>Bacillaceae</taxon>
        <taxon>Virgibacillus</taxon>
    </lineage>
</organism>
<dbReference type="EMBL" id="JAGGKK010000015">
    <property type="protein sequence ID" value="MBP1949800.1"/>
    <property type="molecule type" value="Genomic_DNA"/>
</dbReference>
<comment type="caution">
    <text evidence="3">The sequence shown here is derived from an EMBL/GenBank/DDBJ whole genome shotgun (WGS) entry which is preliminary data.</text>
</comment>
<sequence>MNFTNNQVQFIREQTVHVERTKAIPDTLLDFIYEKRLFKLLVSESLGGRLLELPNALRIFQDASYAEGNFGWLVTIGSGGGMFSPNFEVNQAKNYFTPNNAVIAGSGFPAGKAEKADEGYIVNGEWKYSSGSEFATLFTANCVVEDGEATKVVSFILNTDQVHVKEDWDAFGLKGTSSHTIQVVDQFVPAKRTFSIFEIQNDFAGSVHQFPFVPFSEASFASIVFGIGRHYLEEAEQIAIKNKDNWQQGEFDRYRFVTDKLKIEQQRWEAAETYFYELVEKTWHAHKNGQDVDDETWEEFSLACKQGATTVITCAQNLFRYMGMECVMEHSELNRIWRDLQTAAQHAFLIPYKENEASFKKV</sequence>
<feature type="domain" description="Acyl-CoA dehydrogenase C-terminal" evidence="2">
    <location>
        <begin position="259"/>
        <end position="349"/>
    </location>
</feature>
<dbReference type="PIRSF" id="PIRSF016578">
    <property type="entry name" value="HsaA"/>
    <property type="match status" value="1"/>
</dbReference>
<dbReference type="Pfam" id="PF08028">
    <property type="entry name" value="Acyl-CoA_dh_2"/>
    <property type="match status" value="1"/>
</dbReference>
<dbReference type="Gene3D" id="2.40.110.10">
    <property type="entry name" value="Butyryl-CoA Dehydrogenase, subunit A, domain 2"/>
    <property type="match status" value="1"/>
</dbReference>
<dbReference type="PANTHER" id="PTHR43884">
    <property type="entry name" value="ACYL-COA DEHYDROGENASE"/>
    <property type="match status" value="1"/>
</dbReference>
<evidence type="ECO:0000259" key="2">
    <source>
        <dbReference type="Pfam" id="PF08028"/>
    </source>
</evidence>
<keyword evidence="4" id="KW-1185">Reference proteome</keyword>
<dbReference type="Gene3D" id="1.20.140.10">
    <property type="entry name" value="Butyryl-CoA Dehydrogenase, subunit A, domain 3"/>
    <property type="match status" value="1"/>
</dbReference>
<reference evidence="3 4" key="1">
    <citation type="submission" date="2021-03" db="EMBL/GenBank/DDBJ databases">
        <title>Genomic Encyclopedia of Type Strains, Phase IV (KMG-IV): sequencing the most valuable type-strain genomes for metagenomic binning, comparative biology and taxonomic classification.</title>
        <authorList>
            <person name="Goeker M."/>
        </authorList>
    </citation>
    <scope>NUCLEOTIDE SEQUENCE [LARGE SCALE GENOMIC DNA]</scope>
    <source>
        <strain evidence="3 4">DSM 21085</strain>
    </source>
</reference>
<evidence type="ECO:0000313" key="4">
    <source>
        <dbReference type="Proteomes" id="UP001519328"/>
    </source>
</evidence>
<accession>A0ABS4HFU3</accession>
<evidence type="ECO:0000313" key="3">
    <source>
        <dbReference type="EMBL" id="MBP1949800.1"/>
    </source>
</evidence>
<dbReference type="SUPFAM" id="SSF56645">
    <property type="entry name" value="Acyl-CoA dehydrogenase NM domain-like"/>
    <property type="match status" value="1"/>
</dbReference>
<name>A0ABS4HFU3_9BACI</name>
<proteinExistence type="predicted"/>
<dbReference type="PANTHER" id="PTHR43884:SF12">
    <property type="entry name" value="ISOVALERYL-COA DEHYDROGENASE, MITOCHONDRIAL-RELATED"/>
    <property type="match status" value="1"/>
</dbReference>
<dbReference type="Proteomes" id="UP001519328">
    <property type="component" value="Unassembled WGS sequence"/>
</dbReference>
<dbReference type="RefSeq" id="WP_209481277.1">
    <property type="nucleotide sequence ID" value="NZ_JAGGKK010000015.1"/>
</dbReference>
<dbReference type="InterPro" id="IPR009100">
    <property type="entry name" value="AcylCoA_DH/oxidase_NM_dom_sf"/>
</dbReference>
<protein>
    <submittedName>
        <fullName evidence="3">Alkylation response protein AidB-like acyl-CoA dehydrogenase</fullName>
    </submittedName>
</protein>
<dbReference type="InterPro" id="IPR046373">
    <property type="entry name" value="Acyl-CoA_Oxase/DH_mid-dom_sf"/>
</dbReference>
<evidence type="ECO:0000256" key="1">
    <source>
        <dbReference type="ARBA" id="ARBA00023002"/>
    </source>
</evidence>
<dbReference type="InterPro" id="IPR037069">
    <property type="entry name" value="AcylCoA_DH/ox_N_sf"/>
</dbReference>
<keyword evidence="1" id="KW-0560">Oxidoreductase</keyword>
<gene>
    <name evidence="3" type="ORF">J2Z82_002755</name>
</gene>
<dbReference type="InterPro" id="IPR013107">
    <property type="entry name" value="Acyl-CoA_DH_C"/>
</dbReference>
<dbReference type="Gene3D" id="1.10.540.10">
    <property type="entry name" value="Acyl-CoA dehydrogenase/oxidase, N-terminal domain"/>
    <property type="match status" value="1"/>
</dbReference>